<reference evidence="1 2" key="1">
    <citation type="journal article" date="2019" name="Int. J. Syst. Evol. Microbiol.">
        <title>The Global Catalogue of Microorganisms (GCM) 10K type strain sequencing project: providing services to taxonomists for standard genome sequencing and annotation.</title>
        <authorList>
            <consortium name="The Broad Institute Genomics Platform"/>
            <consortium name="The Broad Institute Genome Sequencing Center for Infectious Disease"/>
            <person name="Wu L."/>
            <person name="Ma J."/>
        </authorList>
    </citation>
    <scope>NUCLEOTIDE SEQUENCE [LARGE SCALE GENOMIC DNA]</scope>
    <source>
        <strain evidence="1 2">JCM 16021</strain>
    </source>
</reference>
<dbReference type="Proteomes" id="UP001500575">
    <property type="component" value="Unassembled WGS sequence"/>
</dbReference>
<dbReference type="RefSeq" id="WP_344303710.1">
    <property type="nucleotide sequence ID" value="NZ_BAAAQQ010000011.1"/>
</dbReference>
<keyword evidence="2" id="KW-1185">Reference proteome</keyword>
<sequence>MTTVRPDPVLTDRAQVDVVEEVVTSAPLGLRFWDFALDQPVRDGLVVRARPSAGGQVTTARPSSSGVHGFLSLPTTRAAEQGPMADFDDETAYDVSVVDTRGRFVPMGLTVAAPVAGVQPPGLPGFFVFSASTRFVPPGFVGVRVDLRDETRPIVGVDGEFAAAAHAMVRVETDDDIWWGQADAHGRALVLAPAPAFAAPSDGDGPLDPTSQSWEAELEVRYEALPPSAFSGVPAFADIADQDVATANHVGNTFTDSRAVDIEYGQVLVIRSPGRSDLLVRPA</sequence>
<accession>A0ABN2YCW5</accession>
<dbReference type="EMBL" id="BAAAQQ010000011">
    <property type="protein sequence ID" value="GAA2124599.1"/>
    <property type="molecule type" value="Genomic_DNA"/>
</dbReference>
<name>A0ABN2YCW5_9ACTN</name>
<organism evidence="1 2">
    <name type="scientific">Nocardioides bigeumensis</name>
    <dbReference type="NCBI Taxonomy" id="433657"/>
    <lineage>
        <taxon>Bacteria</taxon>
        <taxon>Bacillati</taxon>
        <taxon>Actinomycetota</taxon>
        <taxon>Actinomycetes</taxon>
        <taxon>Propionibacteriales</taxon>
        <taxon>Nocardioidaceae</taxon>
        <taxon>Nocardioides</taxon>
    </lineage>
</organism>
<protein>
    <submittedName>
        <fullName evidence="1">Uncharacterized protein</fullName>
    </submittedName>
</protein>
<evidence type="ECO:0000313" key="1">
    <source>
        <dbReference type="EMBL" id="GAA2124599.1"/>
    </source>
</evidence>
<proteinExistence type="predicted"/>
<gene>
    <name evidence="1" type="ORF">GCM10009843_21470</name>
</gene>
<evidence type="ECO:0000313" key="2">
    <source>
        <dbReference type="Proteomes" id="UP001500575"/>
    </source>
</evidence>
<comment type="caution">
    <text evidence="1">The sequence shown here is derived from an EMBL/GenBank/DDBJ whole genome shotgun (WGS) entry which is preliminary data.</text>
</comment>